<dbReference type="CDD" id="cd02440">
    <property type="entry name" value="AdoMet_MTases"/>
    <property type="match status" value="1"/>
</dbReference>
<comment type="caution">
    <text evidence="4">The sequence shown here is derived from an EMBL/GenBank/DDBJ whole genome shotgun (WGS) entry which is preliminary data.</text>
</comment>
<gene>
    <name evidence="4" type="ORF">ABS772_04770</name>
</gene>
<dbReference type="Gene3D" id="3.40.50.150">
    <property type="entry name" value="Vaccinia Virus protein VP39"/>
    <property type="match status" value="1"/>
</dbReference>
<dbReference type="SUPFAM" id="SSF53335">
    <property type="entry name" value="S-adenosyl-L-methionine-dependent methyltransferases"/>
    <property type="match status" value="1"/>
</dbReference>
<accession>A0ABV1QIK3</accession>
<dbReference type="GO" id="GO:0032259">
    <property type="term" value="P:methylation"/>
    <property type="evidence" value="ECO:0007669"/>
    <property type="project" value="UniProtKB-KW"/>
</dbReference>
<evidence type="ECO:0000256" key="3">
    <source>
        <dbReference type="ARBA" id="ARBA00022691"/>
    </source>
</evidence>
<dbReference type="GO" id="GO:0008168">
    <property type="term" value="F:methyltransferase activity"/>
    <property type="evidence" value="ECO:0007669"/>
    <property type="project" value="UniProtKB-KW"/>
</dbReference>
<evidence type="ECO:0000256" key="2">
    <source>
        <dbReference type="ARBA" id="ARBA00022679"/>
    </source>
</evidence>
<reference evidence="4 5" key="1">
    <citation type="submission" date="2024-06" db="EMBL/GenBank/DDBJ databases">
        <authorList>
            <person name="Campbell A.G."/>
        </authorList>
    </citation>
    <scope>NUCLEOTIDE SEQUENCE [LARGE SCALE GENOMIC DNA]</scope>
    <source>
        <strain evidence="4 5">EM12</strain>
    </source>
</reference>
<dbReference type="RefSeq" id="WP_350392564.1">
    <property type="nucleotide sequence ID" value="NZ_JBELQE010000031.1"/>
</dbReference>
<dbReference type="PANTHER" id="PTHR43464">
    <property type="entry name" value="METHYLTRANSFERASE"/>
    <property type="match status" value="1"/>
</dbReference>
<keyword evidence="1 4" id="KW-0489">Methyltransferase</keyword>
<dbReference type="PANTHER" id="PTHR43464:SF19">
    <property type="entry name" value="UBIQUINONE BIOSYNTHESIS O-METHYLTRANSFERASE, MITOCHONDRIAL"/>
    <property type="match status" value="1"/>
</dbReference>
<keyword evidence="2" id="KW-0808">Transferase</keyword>
<name>A0ABV1QIK3_9HYPH</name>
<organism evidence="4 5">
    <name type="scientific">Methylorubrum podarium</name>
    <dbReference type="NCBI Taxonomy" id="200476"/>
    <lineage>
        <taxon>Bacteria</taxon>
        <taxon>Pseudomonadati</taxon>
        <taxon>Pseudomonadota</taxon>
        <taxon>Alphaproteobacteria</taxon>
        <taxon>Hyphomicrobiales</taxon>
        <taxon>Methylobacteriaceae</taxon>
        <taxon>Methylorubrum</taxon>
    </lineage>
</organism>
<dbReference type="InterPro" id="IPR029063">
    <property type="entry name" value="SAM-dependent_MTases_sf"/>
</dbReference>
<sequence length="240" mass="26435">MRDRMPMSRRFVIQSGGVAAASIMFGIEGAAGVETNSSKPTDAPTGRRTKSLDTEYFKGMYATEADPWRFATSPYERDKYAATLAALPRPHYTSALEIGCSIGVFTHQLCPRCDALLGLDVVPSVLDAARERCADCPNAQFQLAAVPGTWPEGQFDLILISEVAYYLDRADLARLVTRVRRAILPEADIVLVHWLGVTHYPLSGDDAAEGFIEGARDFARVFKQSRTAEYRLDVLRATKA</sequence>
<dbReference type="InterPro" id="IPR008715">
    <property type="entry name" value="SAM-MeTfrase_NodS-like"/>
</dbReference>
<protein>
    <submittedName>
        <fullName evidence="4">SAM-dependent methyltransferase</fullName>
    </submittedName>
</protein>
<keyword evidence="3" id="KW-0949">S-adenosyl-L-methionine</keyword>
<dbReference type="EMBL" id="JBELQE010000031">
    <property type="protein sequence ID" value="MER2249223.1"/>
    <property type="molecule type" value="Genomic_DNA"/>
</dbReference>
<evidence type="ECO:0000313" key="5">
    <source>
        <dbReference type="Proteomes" id="UP001480955"/>
    </source>
</evidence>
<dbReference type="Pfam" id="PF05401">
    <property type="entry name" value="NodS"/>
    <property type="match status" value="1"/>
</dbReference>
<keyword evidence="5" id="KW-1185">Reference proteome</keyword>
<dbReference type="Proteomes" id="UP001480955">
    <property type="component" value="Unassembled WGS sequence"/>
</dbReference>
<evidence type="ECO:0000313" key="4">
    <source>
        <dbReference type="EMBL" id="MER2249223.1"/>
    </source>
</evidence>
<proteinExistence type="predicted"/>
<evidence type="ECO:0000256" key="1">
    <source>
        <dbReference type="ARBA" id="ARBA00022603"/>
    </source>
</evidence>